<evidence type="ECO:0000313" key="4">
    <source>
        <dbReference type="Proteomes" id="UP000035548"/>
    </source>
</evidence>
<dbReference type="OrthoDB" id="117402at2"/>
<dbReference type="Pfam" id="PF13462">
    <property type="entry name" value="Thioredoxin_4"/>
    <property type="match status" value="1"/>
</dbReference>
<feature type="transmembrane region" description="Helical" evidence="1">
    <location>
        <begin position="20"/>
        <end position="39"/>
    </location>
</feature>
<dbReference type="InterPro" id="IPR036249">
    <property type="entry name" value="Thioredoxin-like_sf"/>
</dbReference>
<dbReference type="Proteomes" id="UP000035548">
    <property type="component" value="Chromosome"/>
</dbReference>
<keyword evidence="3" id="KW-0413">Isomerase</keyword>
<dbReference type="EMBL" id="CP011546">
    <property type="protein sequence ID" value="AKK11770.1"/>
    <property type="molecule type" value="Genomic_DNA"/>
</dbReference>
<accession>A0A0G3HG97</accession>
<dbReference type="RefSeq" id="WP_047260105.1">
    <property type="nucleotide sequence ID" value="NZ_CP011546.1"/>
</dbReference>
<dbReference type="GO" id="GO:0016853">
    <property type="term" value="F:isomerase activity"/>
    <property type="evidence" value="ECO:0007669"/>
    <property type="project" value="UniProtKB-KW"/>
</dbReference>
<keyword evidence="1" id="KW-0812">Transmembrane</keyword>
<reference evidence="4" key="2">
    <citation type="submission" date="2015-05" db="EMBL/GenBank/DDBJ databases">
        <title>Complete genome sequence of Corynebacterium uterequi DSM 45634, isolated from the uterus of a maiden mare.</title>
        <authorList>
            <person name="Ruckert C."/>
            <person name="Albersmeier A."/>
            <person name="Winkler A."/>
            <person name="Tauch A."/>
        </authorList>
    </citation>
    <scope>NUCLEOTIDE SEQUENCE [LARGE SCALE GENOMIC DNA]</scope>
    <source>
        <strain evidence="4">DSM 45634</strain>
    </source>
</reference>
<evidence type="ECO:0000256" key="1">
    <source>
        <dbReference type="SAM" id="Phobius"/>
    </source>
</evidence>
<dbReference type="PATRIC" id="fig|1072256.5.peg.1770"/>
<name>A0A0G3HG97_9CORY</name>
<proteinExistence type="predicted"/>
<keyword evidence="1" id="KW-0472">Membrane</keyword>
<dbReference type="KEGG" id="cut:CUTER_08965"/>
<reference evidence="3 4" key="1">
    <citation type="journal article" date="2015" name="Genome Announc.">
        <title>Virulence Factor Genes Detected in the Complete Genome Sequence of Corynebacterium uterequi DSM 45634, Isolated from the Uterus of a Maiden Mare.</title>
        <authorList>
            <person name="Ruckert C."/>
            <person name="Kriete M."/>
            <person name="Jaenicke S."/>
            <person name="Winkler A."/>
            <person name="Tauch A."/>
        </authorList>
    </citation>
    <scope>NUCLEOTIDE SEQUENCE [LARGE SCALE GENOMIC DNA]</scope>
    <source>
        <strain evidence="3 4">DSM 45634</strain>
    </source>
</reference>
<dbReference type="InterPro" id="IPR012336">
    <property type="entry name" value="Thioredoxin-like_fold"/>
</dbReference>
<organism evidence="3 4">
    <name type="scientific">Corynebacterium uterequi</name>
    <dbReference type="NCBI Taxonomy" id="1072256"/>
    <lineage>
        <taxon>Bacteria</taxon>
        <taxon>Bacillati</taxon>
        <taxon>Actinomycetota</taxon>
        <taxon>Actinomycetes</taxon>
        <taxon>Mycobacteriales</taxon>
        <taxon>Corynebacteriaceae</taxon>
        <taxon>Corynebacterium</taxon>
    </lineage>
</organism>
<keyword evidence="4" id="KW-1185">Reference proteome</keyword>
<dbReference type="AlphaFoldDB" id="A0A0G3HG97"/>
<dbReference type="SUPFAM" id="SSF52833">
    <property type="entry name" value="Thioredoxin-like"/>
    <property type="match status" value="1"/>
</dbReference>
<dbReference type="STRING" id="1072256.CUTER_08965"/>
<feature type="domain" description="Thioredoxin-like fold" evidence="2">
    <location>
        <begin position="77"/>
        <end position="247"/>
    </location>
</feature>
<evidence type="ECO:0000259" key="2">
    <source>
        <dbReference type="Pfam" id="PF13462"/>
    </source>
</evidence>
<gene>
    <name evidence="3" type="ORF">CUTER_08965</name>
</gene>
<evidence type="ECO:0000313" key="3">
    <source>
        <dbReference type="EMBL" id="AKK11770.1"/>
    </source>
</evidence>
<sequence length="248" mass="26464">MSAKSRSVSDPNSKGSASFLWVIVAVLAIAAIVIGVVVWQSKGKAAEEVAAQRVELGFTPTFDGNDVRLAADNAKADAPEVSLYEDFSCHYCADLAEATDDQMLQEIRNGNLVVTVNPLTFLDGVNAQNEPNIGHSAAAAAATTALADMGEFDAWWTLRAVLMDKQAEIYNQWSDEDFAEAAKAAGASDEAAEAIKAGKYYDQAVETAKKNAKELEDQTGSVSSPRVLLDGKDVQVSSTDEWIDAVLK</sequence>
<keyword evidence="1" id="KW-1133">Transmembrane helix</keyword>
<dbReference type="Gene3D" id="3.40.30.10">
    <property type="entry name" value="Glutaredoxin"/>
    <property type="match status" value="1"/>
</dbReference>
<protein>
    <submittedName>
        <fullName evidence="3">Protein-disulfide isomerase</fullName>
    </submittedName>
</protein>